<organism evidence="1 2">
    <name type="scientific">Verticillium longisporum</name>
    <name type="common">Verticillium dahliae var. longisporum</name>
    <dbReference type="NCBI Taxonomy" id="100787"/>
    <lineage>
        <taxon>Eukaryota</taxon>
        <taxon>Fungi</taxon>
        <taxon>Dikarya</taxon>
        <taxon>Ascomycota</taxon>
        <taxon>Pezizomycotina</taxon>
        <taxon>Sordariomycetes</taxon>
        <taxon>Hypocreomycetidae</taxon>
        <taxon>Glomerellales</taxon>
        <taxon>Plectosphaerellaceae</taxon>
        <taxon>Verticillium</taxon>
    </lineage>
</organism>
<dbReference type="OrthoDB" id="10265971at2759"/>
<reference evidence="1" key="1">
    <citation type="journal article" date="2021" name="Mol. Plant Pathol.">
        <title>A 20-kb lineage-specific genomic region tames virulence in pathogenic amphidiploid Verticillium longisporum.</title>
        <authorList>
            <person name="Harting R."/>
            <person name="Starke J."/>
            <person name="Kusch H."/>
            <person name="Poggeler S."/>
            <person name="Maurus I."/>
            <person name="Schluter R."/>
            <person name="Landesfeind M."/>
            <person name="Bulla I."/>
            <person name="Nowrousian M."/>
            <person name="de Jonge R."/>
            <person name="Stahlhut G."/>
            <person name="Hoff K.J."/>
            <person name="Asshauer K.P."/>
            <person name="Thurmer A."/>
            <person name="Stanke M."/>
            <person name="Daniel R."/>
            <person name="Morgenstern B."/>
            <person name="Thomma B.P.H.J."/>
            <person name="Kronstad J.W."/>
            <person name="Braus-Stromeyer S.A."/>
            <person name="Braus G.H."/>
        </authorList>
    </citation>
    <scope>NUCLEOTIDE SEQUENCE</scope>
    <source>
        <strain evidence="1">Vl32</strain>
    </source>
</reference>
<evidence type="ECO:0000313" key="1">
    <source>
        <dbReference type="EMBL" id="KAG7140713.1"/>
    </source>
</evidence>
<dbReference type="Proteomes" id="UP000689129">
    <property type="component" value="Unassembled WGS sequence"/>
</dbReference>
<accession>A0A8I2ZX14</accession>
<gene>
    <name evidence="1" type="ORF">HYQ45_002430</name>
</gene>
<dbReference type="EMBL" id="JAEMWZ010000040">
    <property type="protein sequence ID" value="KAG7140713.1"/>
    <property type="molecule type" value="Genomic_DNA"/>
</dbReference>
<protein>
    <submittedName>
        <fullName evidence="1">Uncharacterized protein</fullName>
    </submittedName>
</protein>
<name>A0A8I2ZX14_VERLO</name>
<evidence type="ECO:0000313" key="2">
    <source>
        <dbReference type="Proteomes" id="UP000689129"/>
    </source>
</evidence>
<sequence>MSLSSYVPIIGRLVADADDAQTIDIPPVEVHNIEIGPEKRARWHKHLITANHVNHSIVYHSQRRMIQSVSVFDFPH</sequence>
<proteinExistence type="predicted"/>
<dbReference type="AlphaFoldDB" id="A0A8I2ZX14"/>
<comment type="caution">
    <text evidence="1">The sequence shown here is derived from an EMBL/GenBank/DDBJ whole genome shotgun (WGS) entry which is preliminary data.</text>
</comment>